<dbReference type="PANTHER" id="PTHR44688:SF16">
    <property type="entry name" value="DNA-BINDING TRANSCRIPTIONAL ACTIVATOR DEVR_DOSR"/>
    <property type="match status" value="1"/>
</dbReference>
<dbReference type="OrthoDB" id="1727128at2"/>
<accession>A0A098LGY5</accession>
<dbReference type="EMBL" id="BBLT01000004">
    <property type="protein sequence ID" value="GAL85353.1"/>
    <property type="molecule type" value="Genomic_DNA"/>
</dbReference>
<evidence type="ECO:0000313" key="5">
    <source>
        <dbReference type="EMBL" id="GAL85353.1"/>
    </source>
</evidence>
<evidence type="ECO:0000259" key="4">
    <source>
        <dbReference type="PROSITE" id="PS50043"/>
    </source>
</evidence>
<dbReference type="GO" id="GO:0006355">
    <property type="term" value="P:regulation of DNA-templated transcription"/>
    <property type="evidence" value="ECO:0007669"/>
    <property type="project" value="InterPro"/>
</dbReference>
<evidence type="ECO:0000256" key="3">
    <source>
        <dbReference type="ARBA" id="ARBA00023163"/>
    </source>
</evidence>
<dbReference type="PRINTS" id="PR00038">
    <property type="entry name" value="HTHLUXR"/>
</dbReference>
<dbReference type="STRING" id="153721.MYP_2582"/>
<gene>
    <name evidence="5" type="ORF">MYP_2582</name>
</gene>
<dbReference type="InterPro" id="IPR035965">
    <property type="entry name" value="PAS-like_dom_sf"/>
</dbReference>
<dbReference type="PANTHER" id="PTHR44688">
    <property type="entry name" value="DNA-BINDING TRANSCRIPTIONAL ACTIVATOR DEVR_DOSR"/>
    <property type="match status" value="1"/>
</dbReference>
<dbReference type="SUPFAM" id="SSF55785">
    <property type="entry name" value="PYP-like sensor domain (PAS domain)"/>
    <property type="match status" value="1"/>
</dbReference>
<dbReference type="InterPro" id="IPR000792">
    <property type="entry name" value="Tscrpt_reg_LuxR_C"/>
</dbReference>
<dbReference type="Gene3D" id="1.10.10.10">
    <property type="entry name" value="Winged helix-like DNA-binding domain superfamily/Winged helix DNA-binding domain"/>
    <property type="match status" value="1"/>
</dbReference>
<keyword evidence="6" id="KW-1185">Reference proteome</keyword>
<comment type="caution">
    <text evidence="5">The sequence shown here is derived from an EMBL/GenBank/DDBJ whole genome shotgun (WGS) entry which is preliminary data.</text>
</comment>
<organism evidence="5 6">
    <name type="scientific">Sporocytophaga myxococcoides</name>
    <dbReference type="NCBI Taxonomy" id="153721"/>
    <lineage>
        <taxon>Bacteria</taxon>
        <taxon>Pseudomonadati</taxon>
        <taxon>Bacteroidota</taxon>
        <taxon>Cytophagia</taxon>
        <taxon>Cytophagales</taxon>
        <taxon>Cytophagaceae</taxon>
        <taxon>Sporocytophaga</taxon>
    </lineage>
</organism>
<sequence>MEKKTVSDSINRKLIDITRKFYNYPEGKTKGNHKDLSIPDLFNVNSATITGIYNHVSCGYDFFSSNTKSLLGFDHKKFLQGNIQFILSLLHPAQRELFDNEILPLLFKYYHLYSQKKKVTELKFGFTLKMRRSDGNHIWTLFEMRPFKVNTKGQPINSVLSISDISLFKKDEVNEFIVYKKSETGLLKKIFSSSFSSTGASYRFSKRELEIISLLAEGKTSKKIGEILNLSVHTVSTHRKNMIEKSSVQNTTELIKLATIRGLIENYKR</sequence>
<dbReference type="Proteomes" id="UP000030185">
    <property type="component" value="Unassembled WGS sequence"/>
</dbReference>
<evidence type="ECO:0000256" key="1">
    <source>
        <dbReference type="ARBA" id="ARBA00023015"/>
    </source>
</evidence>
<feature type="domain" description="HTH luxR-type" evidence="4">
    <location>
        <begin position="197"/>
        <end position="262"/>
    </location>
</feature>
<dbReference type="RefSeq" id="WP_045463717.1">
    <property type="nucleotide sequence ID" value="NZ_BBLT01000004.1"/>
</dbReference>
<dbReference type="eggNOG" id="COG2197">
    <property type="taxonomic scope" value="Bacteria"/>
</dbReference>
<dbReference type="GO" id="GO:0003677">
    <property type="term" value="F:DNA binding"/>
    <property type="evidence" value="ECO:0007669"/>
    <property type="project" value="UniProtKB-KW"/>
</dbReference>
<dbReference type="Gene3D" id="3.30.450.20">
    <property type="entry name" value="PAS domain"/>
    <property type="match status" value="1"/>
</dbReference>
<name>A0A098LGY5_9BACT</name>
<keyword evidence="2" id="KW-0238">DNA-binding</keyword>
<evidence type="ECO:0000256" key="2">
    <source>
        <dbReference type="ARBA" id="ARBA00023125"/>
    </source>
</evidence>
<keyword evidence="1" id="KW-0805">Transcription regulation</keyword>
<protein>
    <recommendedName>
        <fullName evidence="4">HTH luxR-type domain-containing protein</fullName>
    </recommendedName>
</protein>
<dbReference type="Pfam" id="PF00196">
    <property type="entry name" value="GerE"/>
    <property type="match status" value="1"/>
</dbReference>
<dbReference type="CDD" id="cd06170">
    <property type="entry name" value="LuxR_C_like"/>
    <property type="match status" value="1"/>
</dbReference>
<evidence type="ECO:0000313" key="6">
    <source>
        <dbReference type="Proteomes" id="UP000030185"/>
    </source>
</evidence>
<keyword evidence="3" id="KW-0804">Transcription</keyword>
<dbReference type="PROSITE" id="PS50043">
    <property type="entry name" value="HTH_LUXR_2"/>
    <property type="match status" value="1"/>
</dbReference>
<dbReference type="InterPro" id="IPR016032">
    <property type="entry name" value="Sig_transdc_resp-reg_C-effctor"/>
</dbReference>
<proteinExistence type="predicted"/>
<dbReference type="InterPro" id="IPR036388">
    <property type="entry name" value="WH-like_DNA-bd_sf"/>
</dbReference>
<dbReference type="PROSITE" id="PS00622">
    <property type="entry name" value="HTH_LUXR_1"/>
    <property type="match status" value="1"/>
</dbReference>
<dbReference type="AlphaFoldDB" id="A0A098LGY5"/>
<reference evidence="5 6" key="1">
    <citation type="submission" date="2014-09" db="EMBL/GenBank/DDBJ databases">
        <title>Sporocytophaga myxococcoides PG-01 genome sequencing.</title>
        <authorList>
            <person name="Liu L."/>
            <person name="Gao P.J."/>
            <person name="Chen G.J."/>
            <person name="Wang L.S."/>
        </authorList>
    </citation>
    <scope>NUCLEOTIDE SEQUENCE [LARGE SCALE GENOMIC DNA]</scope>
    <source>
        <strain evidence="5 6">PG-01</strain>
    </source>
</reference>
<dbReference type="SMART" id="SM00421">
    <property type="entry name" value="HTH_LUXR"/>
    <property type="match status" value="1"/>
</dbReference>
<dbReference type="SUPFAM" id="SSF46894">
    <property type="entry name" value="C-terminal effector domain of the bipartite response regulators"/>
    <property type="match status" value="1"/>
</dbReference>